<dbReference type="InterPro" id="IPR057246">
    <property type="entry name" value="CARBOXYPEPT_ZN_1"/>
</dbReference>
<dbReference type="EMBL" id="KU218707">
    <property type="protein sequence ID" value="ALX00087.1"/>
    <property type="molecule type" value="mRNA"/>
</dbReference>
<dbReference type="GO" id="GO:0004181">
    <property type="term" value="F:metallocarboxypeptidase activity"/>
    <property type="evidence" value="ECO:0007669"/>
    <property type="project" value="InterPro"/>
</dbReference>
<dbReference type="InterPro" id="IPR036990">
    <property type="entry name" value="M14A-like_propep"/>
</dbReference>
<dbReference type="Gene3D" id="3.30.70.340">
    <property type="entry name" value="Metallocarboxypeptidase-like"/>
    <property type="match status" value="1"/>
</dbReference>
<evidence type="ECO:0000256" key="11">
    <source>
        <dbReference type="ARBA" id="ARBA00069039"/>
    </source>
</evidence>
<dbReference type="InterPro" id="IPR057247">
    <property type="entry name" value="CARBOXYPEPT_ZN_2"/>
</dbReference>
<dbReference type="GO" id="GO:0006508">
    <property type="term" value="P:proteolysis"/>
    <property type="evidence" value="ECO:0007669"/>
    <property type="project" value="UniProtKB-KW"/>
</dbReference>
<evidence type="ECO:0000256" key="10">
    <source>
        <dbReference type="ARBA" id="ARBA00023157"/>
    </source>
</evidence>
<evidence type="ECO:0000256" key="4">
    <source>
        <dbReference type="ARBA" id="ARBA00022670"/>
    </source>
</evidence>
<dbReference type="PRINTS" id="PR00765">
    <property type="entry name" value="CRBOXYPTASEA"/>
</dbReference>
<accession>A0A0U3KDM7</accession>
<comment type="similarity">
    <text evidence="2 12">Belongs to the peptidase M14 family.</text>
</comment>
<dbReference type="SUPFAM" id="SSF54897">
    <property type="entry name" value="Protease propeptides/inhibitors"/>
    <property type="match status" value="1"/>
</dbReference>
<feature type="domain" description="Peptidase M14" evidence="14">
    <location>
        <begin position="117"/>
        <end position="312"/>
    </location>
</feature>
<feature type="chain" id="PRO_5006840916" description="Zinc carboxypeptidase A 1" evidence="13">
    <location>
        <begin position="19"/>
        <end position="312"/>
    </location>
</feature>
<dbReference type="PROSITE" id="PS00133">
    <property type="entry name" value="CARBOXYPEPT_ZN_2"/>
    <property type="match status" value="1"/>
</dbReference>
<evidence type="ECO:0000256" key="7">
    <source>
        <dbReference type="ARBA" id="ARBA00022801"/>
    </source>
</evidence>
<dbReference type="GO" id="GO:0008270">
    <property type="term" value="F:zinc ion binding"/>
    <property type="evidence" value="ECO:0007669"/>
    <property type="project" value="InterPro"/>
</dbReference>
<comment type="cofactor">
    <cofactor evidence="1">
        <name>Zn(2+)</name>
        <dbReference type="ChEBI" id="CHEBI:29105"/>
    </cofactor>
</comment>
<dbReference type="FunFam" id="3.40.630.10:FF:000084">
    <property type="entry name" value="Carboxypeptidase B2"/>
    <property type="match status" value="1"/>
</dbReference>
<keyword evidence="4" id="KW-0645">Protease</keyword>
<evidence type="ECO:0000256" key="6">
    <source>
        <dbReference type="ARBA" id="ARBA00022729"/>
    </source>
</evidence>
<comment type="caution">
    <text evidence="12">Lacks conserved residue(s) required for the propagation of feature annotation.</text>
</comment>
<dbReference type="PANTHER" id="PTHR11705:SF153">
    <property type="entry name" value="ZINC CARBOXYPEPTIDASE A 1-LIKE PROTEIN"/>
    <property type="match status" value="1"/>
</dbReference>
<dbReference type="InterPro" id="IPR003146">
    <property type="entry name" value="M14A_act_pep"/>
</dbReference>
<dbReference type="InterPro" id="IPR000834">
    <property type="entry name" value="Peptidase_M14"/>
</dbReference>
<dbReference type="PROSITE" id="PS00132">
    <property type="entry name" value="CARBOXYPEPT_ZN_1"/>
    <property type="match status" value="1"/>
</dbReference>
<reference evidence="15" key="2">
    <citation type="submission" date="2015-12" db="EMBL/GenBank/DDBJ databases">
        <authorList>
            <person name="Shamseldin A."/>
            <person name="Moawad H."/>
            <person name="Abd El-Rahim W.M."/>
            <person name="Sadowsky M.J."/>
        </authorList>
    </citation>
    <scope>NUCLEOTIDE SEQUENCE</scope>
</reference>
<keyword evidence="10" id="KW-1015">Disulfide bond</keyword>
<evidence type="ECO:0000256" key="9">
    <source>
        <dbReference type="ARBA" id="ARBA00023049"/>
    </source>
</evidence>
<evidence type="ECO:0000256" key="12">
    <source>
        <dbReference type="PROSITE-ProRule" id="PRU01379"/>
    </source>
</evidence>
<evidence type="ECO:0000256" key="3">
    <source>
        <dbReference type="ARBA" id="ARBA00022645"/>
    </source>
</evidence>
<name>A0A0U3KDM7_MELSA</name>
<dbReference type="SMART" id="SM00631">
    <property type="entry name" value="Zn_pept"/>
    <property type="match status" value="1"/>
</dbReference>
<evidence type="ECO:0000259" key="14">
    <source>
        <dbReference type="PROSITE" id="PS52035"/>
    </source>
</evidence>
<evidence type="ECO:0000256" key="5">
    <source>
        <dbReference type="ARBA" id="ARBA00022723"/>
    </source>
</evidence>
<evidence type="ECO:0000256" key="13">
    <source>
        <dbReference type="SAM" id="SignalP"/>
    </source>
</evidence>
<evidence type="ECO:0000256" key="1">
    <source>
        <dbReference type="ARBA" id="ARBA00001947"/>
    </source>
</evidence>
<protein>
    <recommendedName>
        <fullName evidence="11">Zinc carboxypeptidase A 1</fullName>
    </recommendedName>
</protein>
<dbReference type="SUPFAM" id="SSF53187">
    <property type="entry name" value="Zn-dependent exopeptidases"/>
    <property type="match status" value="1"/>
</dbReference>
<keyword evidence="3 15" id="KW-0121">Carboxypeptidase</keyword>
<evidence type="ECO:0000256" key="8">
    <source>
        <dbReference type="ARBA" id="ARBA00022833"/>
    </source>
</evidence>
<dbReference type="Pfam" id="PF00246">
    <property type="entry name" value="Peptidase_M14"/>
    <property type="match status" value="1"/>
</dbReference>
<keyword evidence="9" id="KW-0482">Metalloprotease</keyword>
<proteinExistence type="evidence at transcript level"/>
<organism evidence="15">
    <name type="scientific">Melanoplus sanguinipes</name>
    <name type="common">Migratory grasshopper</name>
    <dbReference type="NCBI Taxonomy" id="65742"/>
    <lineage>
        <taxon>Eukaryota</taxon>
        <taxon>Metazoa</taxon>
        <taxon>Ecdysozoa</taxon>
        <taxon>Arthropoda</taxon>
        <taxon>Hexapoda</taxon>
        <taxon>Insecta</taxon>
        <taxon>Pterygota</taxon>
        <taxon>Neoptera</taxon>
        <taxon>Polyneoptera</taxon>
        <taxon>Orthoptera</taxon>
        <taxon>Caelifera</taxon>
        <taxon>Acrididea</taxon>
        <taxon>Acridomorpha</taxon>
        <taxon>Acridoidea</taxon>
        <taxon>Acrididae</taxon>
        <taxon>Melanoplinae</taxon>
        <taxon>Melanoplini</taxon>
        <taxon>Melanoplus</taxon>
    </lineage>
</organism>
<keyword evidence="5" id="KW-0479">Metal-binding</keyword>
<dbReference type="Pfam" id="PF02244">
    <property type="entry name" value="Propep_M14"/>
    <property type="match status" value="1"/>
</dbReference>
<keyword evidence="7" id="KW-0378">Hydrolase</keyword>
<reference evidence="15" key="1">
    <citation type="journal article" date="2015" name="BMC Genomics">
        <title>Combining RNA-seq and proteomic profiling to identify seminal fluid proteins in the migratory grasshopper Melanoplus sanguinipes (F).</title>
        <authorList>
            <person name="Bonilla M.L."/>
            <person name="Todd C."/>
            <person name="Erlandson M."/>
            <person name="Andres J."/>
        </authorList>
    </citation>
    <scope>NUCLEOTIDE SEQUENCE</scope>
</reference>
<evidence type="ECO:0000256" key="2">
    <source>
        <dbReference type="ARBA" id="ARBA00005988"/>
    </source>
</evidence>
<dbReference type="FunFam" id="3.30.70.340:FF:000002">
    <property type="entry name" value="Carboxypeptidase A"/>
    <property type="match status" value="1"/>
</dbReference>
<dbReference type="Gene3D" id="3.40.630.10">
    <property type="entry name" value="Zn peptidases"/>
    <property type="match status" value="1"/>
</dbReference>
<keyword evidence="8" id="KW-0862">Zinc</keyword>
<dbReference type="PROSITE" id="PS52035">
    <property type="entry name" value="PEPTIDASE_M14"/>
    <property type="match status" value="1"/>
</dbReference>
<dbReference type="GO" id="GO:0005615">
    <property type="term" value="C:extracellular space"/>
    <property type="evidence" value="ECO:0007669"/>
    <property type="project" value="TreeGrafter"/>
</dbReference>
<dbReference type="AlphaFoldDB" id="A0A0U3KDM7"/>
<keyword evidence="6 13" id="KW-0732">Signal</keyword>
<dbReference type="PANTHER" id="PTHR11705">
    <property type="entry name" value="PROTEASE FAMILY M14 CARBOXYPEPTIDASE A,B"/>
    <property type="match status" value="1"/>
</dbReference>
<evidence type="ECO:0000313" key="15">
    <source>
        <dbReference type="EMBL" id="ALX00087.1"/>
    </source>
</evidence>
<sequence length="312" mass="35738">MSWRATFLLLAVLSLAAAKYRRYDGHRVYRVVPSKGHHLDLLNKLAHENKKEITFWKAAYVTNKPADVMVSPQVKNSFLAALKKNGVKYSVLVEDVQKLIDKQRPTGAAGGKFSWDDYYPLEDVYKWIKSLPAKYPGIVTTVVGGYSYENREIVGVNISFGTNRPIVVLEGTIHAREWISTAAVTWMLNQILTSTNSTVRSIVDQFNYYILPVYNPDGYKYTFTDDRMWRKTLQPHLPCMGADPNRNWDHRWSEEGASNNPCDGKYHGPRAFSEIEIRTVSKFLASLGRDLQLYMAFHSYSQLLMYPYGSFP</sequence>
<feature type="signal peptide" evidence="13">
    <location>
        <begin position="1"/>
        <end position="18"/>
    </location>
</feature>